<keyword evidence="2" id="KW-1185">Reference proteome</keyword>
<proteinExistence type="predicted"/>
<protein>
    <submittedName>
        <fullName evidence="1">Uncharacterized protein</fullName>
    </submittedName>
</protein>
<evidence type="ECO:0000313" key="2">
    <source>
        <dbReference type="Proteomes" id="UP000886998"/>
    </source>
</evidence>
<reference evidence="1" key="1">
    <citation type="submission" date="2020-08" db="EMBL/GenBank/DDBJ databases">
        <title>Multicomponent nature underlies the extraordinary mechanical properties of spider dragline silk.</title>
        <authorList>
            <person name="Kono N."/>
            <person name="Nakamura H."/>
            <person name="Mori M."/>
            <person name="Yoshida Y."/>
            <person name="Ohtoshi R."/>
            <person name="Malay A.D."/>
            <person name="Moran D.A.P."/>
            <person name="Tomita M."/>
            <person name="Numata K."/>
            <person name="Arakawa K."/>
        </authorList>
    </citation>
    <scope>NUCLEOTIDE SEQUENCE</scope>
</reference>
<name>A0A8X6X6B7_9ARAC</name>
<accession>A0A8X6X6B7</accession>
<sequence>MYRSCWDHLTLCGSATIMIKKNPDLHRLIPDVPSSDKTFCGKRMFQCKKFEYLRKSLVLFCEAQIGELHSANAGEMQIVFDDAVMKEIQDSKFLRCEFVEDDMLVIFKPKNE</sequence>
<gene>
    <name evidence="1" type="primary">NCL1_39591</name>
    <name evidence="1" type="ORF">TNIN_314391</name>
</gene>
<evidence type="ECO:0000313" key="1">
    <source>
        <dbReference type="EMBL" id="GFY47619.1"/>
    </source>
</evidence>
<dbReference type="Proteomes" id="UP000886998">
    <property type="component" value="Unassembled WGS sequence"/>
</dbReference>
<comment type="caution">
    <text evidence="1">The sequence shown here is derived from an EMBL/GenBank/DDBJ whole genome shotgun (WGS) entry which is preliminary data.</text>
</comment>
<dbReference type="EMBL" id="BMAV01006034">
    <property type="protein sequence ID" value="GFY47619.1"/>
    <property type="molecule type" value="Genomic_DNA"/>
</dbReference>
<dbReference type="AlphaFoldDB" id="A0A8X6X6B7"/>
<organism evidence="1 2">
    <name type="scientific">Trichonephila inaurata madagascariensis</name>
    <dbReference type="NCBI Taxonomy" id="2747483"/>
    <lineage>
        <taxon>Eukaryota</taxon>
        <taxon>Metazoa</taxon>
        <taxon>Ecdysozoa</taxon>
        <taxon>Arthropoda</taxon>
        <taxon>Chelicerata</taxon>
        <taxon>Arachnida</taxon>
        <taxon>Araneae</taxon>
        <taxon>Araneomorphae</taxon>
        <taxon>Entelegynae</taxon>
        <taxon>Araneoidea</taxon>
        <taxon>Nephilidae</taxon>
        <taxon>Trichonephila</taxon>
        <taxon>Trichonephila inaurata</taxon>
    </lineage>
</organism>